<organism evidence="5 6">
    <name type="scientific">Gossypium anomalum</name>
    <dbReference type="NCBI Taxonomy" id="47600"/>
    <lineage>
        <taxon>Eukaryota</taxon>
        <taxon>Viridiplantae</taxon>
        <taxon>Streptophyta</taxon>
        <taxon>Embryophyta</taxon>
        <taxon>Tracheophyta</taxon>
        <taxon>Spermatophyta</taxon>
        <taxon>Magnoliopsida</taxon>
        <taxon>eudicotyledons</taxon>
        <taxon>Gunneridae</taxon>
        <taxon>Pentapetalae</taxon>
        <taxon>rosids</taxon>
        <taxon>malvids</taxon>
        <taxon>Malvales</taxon>
        <taxon>Malvaceae</taxon>
        <taxon>Malvoideae</taxon>
        <taxon>Gossypium</taxon>
    </lineage>
</organism>
<dbReference type="InterPro" id="IPR036322">
    <property type="entry name" value="WD40_repeat_dom_sf"/>
</dbReference>
<dbReference type="PROSITE" id="PS50082">
    <property type="entry name" value="WD_REPEATS_2"/>
    <property type="match status" value="1"/>
</dbReference>
<dbReference type="SUPFAM" id="SSF50978">
    <property type="entry name" value="WD40 repeat-like"/>
    <property type="match status" value="1"/>
</dbReference>
<dbReference type="EMBL" id="JAHUZN010000013">
    <property type="protein sequence ID" value="KAG8472531.1"/>
    <property type="molecule type" value="Genomic_DNA"/>
</dbReference>
<sequence length="364" mass="41204">MDYGFKGWGLGLMLKPPAAASDPPKICTAEDQKKKDDEDLSREDLALKRQLELYVERVQDSDPGLQKVGLKNMSMSAGHANVFLVNDFQNPLQGSFGEISLVTKLARETSSQLFWETLTNAFGLFERGSSNLSAIDSSQKPRDDVLELPVPVPPDPLEVTVCSLCQLFAHQNRCSFMNFSRNTRCLKCKAEGPKRVATDDVQMKKGDWNCPGPKFYDLLDDLATSMLVLLLQTKSHSYRISIDCNKTQYKTERSLICEVHETTKTPSHLKLFSIFQGTSTPVLQFSAHSYWILACKWHNTSPLHLLSSSYDGKVMLWDLRTAEKPTTLDCGPRTICRRHIMTSSYLYECLWEALQQRIRMITCS</sequence>
<dbReference type="InterPro" id="IPR001680">
    <property type="entry name" value="WD40_rpt"/>
</dbReference>
<feature type="compositionally biased region" description="Basic and acidic residues" evidence="4">
    <location>
        <begin position="28"/>
        <end position="41"/>
    </location>
</feature>
<accession>A0A8J5Y192</accession>
<dbReference type="PROSITE" id="PS50294">
    <property type="entry name" value="WD_REPEATS_REGION"/>
    <property type="match status" value="1"/>
</dbReference>
<feature type="region of interest" description="Disordered" evidence="4">
    <location>
        <begin position="16"/>
        <end position="41"/>
    </location>
</feature>
<dbReference type="PANTHER" id="PTHR19855">
    <property type="entry name" value="WD40 REPEAT PROTEIN 12, 37"/>
    <property type="match status" value="1"/>
</dbReference>
<evidence type="ECO:0000256" key="3">
    <source>
        <dbReference type="PROSITE-ProRule" id="PRU00221"/>
    </source>
</evidence>
<gene>
    <name evidence="5" type="ORF">CXB51_034435</name>
</gene>
<dbReference type="PANTHER" id="PTHR19855:SF11">
    <property type="entry name" value="RIBOSOME BIOGENESIS PROTEIN WDR12"/>
    <property type="match status" value="1"/>
</dbReference>
<dbReference type="PROSITE" id="PS00678">
    <property type="entry name" value="WD_REPEATS_1"/>
    <property type="match status" value="1"/>
</dbReference>
<dbReference type="SMART" id="SM00320">
    <property type="entry name" value="WD40"/>
    <property type="match status" value="1"/>
</dbReference>
<dbReference type="OrthoDB" id="1912699at2759"/>
<evidence type="ECO:0000313" key="6">
    <source>
        <dbReference type="Proteomes" id="UP000701853"/>
    </source>
</evidence>
<evidence type="ECO:0000256" key="1">
    <source>
        <dbReference type="ARBA" id="ARBA00022574"/>
    </source>
</evidence>
<protein>
    <submittedName>
        <fullName evidence="5">Uncharacterized protein</fullName>
    </submittedName>
</protein>
<dbReference type="Pfam" id="PF00400">
    <property type="entry name" value="WD40"/>
    <property type="match status" value="1"/>
</dbReference>
<dbReference type="Gene3D" id="2.130.10.10">
    <property type="entry name" value="YVTN repeat-like/Quinoprotein amine dehydrogenase"/>
    <property type="match status" value="1"/>
</dbReference>
<reference evidence="5 6" key="1">
    <citation type="journal article" date="2021" name="bioRxiv">
        <title>The Gossypium anomalum genome as a resource for cotton improvement and evolutionary analysis of hybrid incompatibility.</title>
        <authorList>
            <person name="Grover C.E."/>
            <person name="Yuan D."/>
            <person name="Arick M.A."/>
            <person name="Miller E.R."/>
            <person name="Hu G."/>
            <person name="Peterson D.G."/>
            <person name="Wendel J.F."/>
            <person name="Udall J.A."/>
        </authorList>
    </citation>
    <scope>NUCLEOTIDE SEQUENCE [LARGE SCALE GENOMIC DNA]</scope>
    <source>
        <strain evidence="5">JFW-Udall</strain>
        <tissue evidence="5">Leaf</tissue>
    </source>
</reference>
<feature type="repeat" description="WD" evidence="3">
    <location>
        <begin position="285"/>
        <end position="327"/>
    </location>
</feature>
<keyword evidence="2" id="KW-0677">Repeat</keyword>
<keyword evidence="1 3" id="KW-0853">WD repeat</keyword>
<dbReference type="InterPro" id="IPR019775">
    <property type="entry name" value="WD40_repeat_CS"/>
</dbReference>
<comment type="caution">
    <text evidence="5">The sequence shown here is derived from an EMBL/GenBank/DDBJ whole genome shotgun (WGS) entry which is preliminary data.</text>
</comment>
<proteinExistence type="predicted"/>
<evidence type="ECO:0000313" key="5">
    <source>
        <dbReference type="EMBL" id="KAG8472531.1"/>
    </source>
</evidence>
<keyword evidence="6" id="KW-1185">Reference proteome</keyword>
<dbReference type="InterPro" id="IPR015943">
    <property type="entry name" value="WD40/YVTN_repeat-like_dom_sf"/>
</dbReference>
<dbReference type="AlphaFoldDB" id="A0A8J5Y192"/>
<evidence type="ECO:0000256" key="4">
    <source>
        <dbReference type="SAM" id="MobiDB-lite"/>
    </source>
</evidence>
<evidence type="ECO:0000256" key="2">
    <source>
        <dbReference type="ARBA" id="ARBA00022737"/>
    </source>
</evidence>
<dbReference type="Proteomes" id="UP000701853">
    <property type="component" value="Chromosome 13"/>
</dbReference>
<name>A0A8J5Y192_9ROSI</name>